<evidence type="ECO:0000313" key="2">
    <source>
        <dbReference type="EMBL" id="TFK40853.1"/>
    </source>
</evidence>
<keyword evidence="1" id="KW-0560">Oxidoreductase</keyword>
<dbReference type="AlphaFoldDB" id="A0A5C3M841"/>
<dbReference type="SUPFAM" id="SSF51735">
    <property type="entry name" value="NAD(P)-binding Rossmann-fold domains"/>
    <property type="match status" value="1"/>
</dbReference>
<dbReference type="Proteomes" id="UP000308652">
    <property type="component" value="Unassembled WGS sequence"/>
</dbReference>
<reference evidence="2 3" key="1">
    <citation type="journal article" date="2019" name="Nat. Ecol. Evol.">
        <title>Megaphylogeny resolves global patterns of mushroom evolution.</title>
        <authorList>
            <person name="Varga T."/>
            <person name="Krizsan K."/>
            <person name="Foldi C."/>
            <person name="Dima B."/>
            <person name="Sanchez-Garcia M."/>
            <person name="Sanchez-Ramirez S."/>
            <person name="Szollosi G.J."/>
            <person name="Szarkandi J.G."/>
            <person name="Papp V."/>
            <person name="Albert L."/>
            <person name="Andreopoulos W."/>
            <person name="Angelini C."/>
            <person name="Antonin V."/>
            <person name="Barry K.W."/>
            <person name="Bougher N.L."/>
            <person name="Buchanan P."/>
            <person name="Buyck B."/>
            <person name="Bense V."/>
            <person name="Catcheside P."/>
            <person name="Chovatia M."/>
            <person name="Cooper J."/>
            <person name="Damon W."/>
            <person name="Desjardin D."/>
            <person name="Finy P."/>
            <person name="Geml J."/>
            <person name="Haridas S."/>
            <person name="Hughes K."/>
            <person name="Justo A."/>
            <person name="Karasinski D."/>
            <person name="Kautmanova I."/>
            <person name="Kiss B."/>
            <person name="Kocsube S."/>
            <person name="Kotiranta H."/>
            <person name="LaButti K.M."/>
            <person name="Lechner B.E."/>
            <person name="Liimatainen K."/>
            <person name="Lipzen A."/>
            <person name="Lukacs Z."/>
            <person name="Mihaltcheva S."/>
            <person name="Morgado L.N."/>
            <person name="Niskanen T."/>
            <person name="Noordeloos M.E."/>
            <person name="Ohm R.A."/>
            <person name="Ortiz-Santana B."/>
            <person name="Ovrebo C."/>
            <person name="Racz N."/>
            <person name="Riley R."/>
            <person name="Savchenko A."/>
            <person name="Shiryaev A."/>
            <person name="Soop K."/>
            <person name="Spirin V."/>
            <person name="Szebenyi C."/>
            <person name="Tomsovsky M."/>
            <person name="Tulloss R.E."/>
            <person name="Uehling J."/>
            <person name="Grigoriev I.V."/>
            <person name="Vagvolgyi C."/>
            <person name="Papp T."/>
            <person name="Martin F.M."/>
            <person name="Miettinen O."/>
            <person name="Hibbett D.S."/>
            <person name="Nagy L.G."/>
        </authorList>
    </citation>
    <scope>NUCLEOTIDE SEQUENCE [LARGE SCALE GENOMIC DNA]</scope>
    <source>
        <strain evidence="2 3">CBS 166.37</strain>
    </source>
</reference>
<gene>
    <name evidence="2" type="ORF">BDQ12DRAFT_680150</name>
</gene>
<sequence>MGAVASALSEMYPPKSKFAVEDIPDLSGKIMIVTGANTGIGKETVKALLQHDAKIYMACRTRSKAEDAIRDLMEQTGKEAHFLQLDLADLKSIKAAAEEFQSKEKELHVLFNNAGVMMAPTDQLTAQGYDLQFGTNNLGHFYFTKLLLPTLLSTAENNPPGTVRIVNTSSFAHRLGNLDFNTFKDGPARRKKSPMYYYNQSKFGNVVFANELARRYGDKGIVSTSLHPGSLRSDLQRHMPRLQKFLVDIILLYPVHFGPLTQLWAGTSVEGADFNGKYLVPWARIGKANPKTEDPGLGKALWEWFEEQVQDV</sequence>
<name>A0A5C3M841_9AGAR</name>
<protein>
    <recommendedName>
        <fullName evidence="4">NAD(P)-binding protein</fullName>
    </recommendedName>
</protein>
<dbReference type="Gene3D" id="3.40.50.720">
    <property type="entry name" value="NAD(P)-binding Rossmann-like Domain"/>
    <property type="match status" value="1"/>
</dbReference>
<accession>A0A5C3M841</accession>
<evidence type="ECO:0000313" key="3">
    <source>
        <dbReference type="Proteomes" id="UP000308652"/>
    </source>
</evidence>
<evidence type="ECO:0000256" key="1">
    <source>
        <dbReference type="ARBA" id="ARBA00023002"/>
    </source>
</evidence>
<dbReference type="PRINTS" id="PR00081">
    <property type="entry name" value="GDHRDH"/>
</dbReference>
<organism evidence="2 3">
    <name type="scientific">Crucibulum laeve</name>
    <dbReference type="NCBI Taxonomy" id="68775"/>
    <lineage>
        <taxon>Eukaryota</taxon>
        <taxon>Fungi</taxon>
        <taxon>Dikarya</taxon>
        <taxon>Basidiomycota</taxon>
        <taxon>Agaricomycotina</taxon>
        <taxon>Agaricomycetes</taxon>
        <taxon>Agaricomycetidae</taxon>
        <taxon>Agaricales</taxon>
        <taxon>Agaricineae</taxon>
        <taxon>Nidulariaceae</taxon>
        <taxon>Crucibulum</taxon>
    </lineage>
</organism>
<dbReference type="InterPro" id="IPR036291">
    <property type="entry name" value="NAD(P)-bd_dom_sf"/>
</dbReference>
<dbReference type="STRING" id="68775.A0A5C3M841"/>
<dbReference type="InterPro" id="IPR002347">
    <property type="entry name" value="SDR_fam"/>
</dbReference>
<dbReference type="PANTHER" id="PTHR43157">
    <property type="entry name" value="PHOSPHATIDYLINOSITOL-GLYCAN BIOSYNTHESIS CLASS F PROTEIN-RELATED"/>
    <property type="match status" value="1"/>
</dbReference>
<dbReference type="CDD" id="cd05327">
    <property type="entry name" value="retinol-DH_like_SDR_c_like"/>
    <property type="match status" value="1"/>
</dbReference>
<dbReference type="Pfam" id="PF00106">
    <property type="entry name" value="adh_short"/>
    <property type="match status" value="1"/>
</dbReference>
<dbReference type="PANTHER" id="PTHR43157:SF31">
    <property type="entry name" value="PHOSPHATIDYLINOSITOL-GLYCAN BIOSYNTHESIS CLASS F PROTEIN"/>
    <property type="match status" value="1"/>
</dbReference>
<proteinExistence type="predicted"/>
<dbReference type="GO" id="GO:0016491">
    <property type="term" value="F:oxidoreductase activity"/>
    <property type="evidence" value="ECO:0007669"/>
    <property type="project" value="UniProtKB-KW"/>
</dbReference>
<keyword evidence="3" id="KW-1185">Reference proteome</keyword>
<evidence type="ECO:0008006" key="4">
    <source>
        <dbReference type="Google" id="ProtNLM"/>
    </source>
</evidence>
<dbReference type="OrthoDB" id="191139at2759"/>
<dbReference type="EMBL" id="ML213596">
    <property type="protein sequence ID" value="TFK40853.1"/>
    <property type="molecule type" value="Genomic_DNA"/>
</dbReference>